<keyword evidence="1 4" id="KW-0645">Protease</keyword>
<dbReference type="AlphaFoldDB" id="A0A6P8HMX3"/>
<dbReference type="OrthoDB" id="248387at2759"/>
<dbReference type="SUPFAM" id="SSF50993">
    <property type="entry name" value="Peptidase/esterase 'gauge' domain"/>
    <property type="match status" value="1"/>
</dbReference>
<feature type="domain" description="Peptidase S9A N-terminal" evidence="5">
    <location>
        <begin position="5"/>
        <end position="419"/>
    </location>
</feature>
<dbReference type="InterPro" id="IPR002470">
    <property type="entry name" value="Peptidase_S9A"/>
</dbReference>
<dbReference type="GO" id="GO:0006508">
    <property type="term" value="P:proteolysis"/>
    <property type="evidence" value="ECO:0007669"/>
    <property type="project" value="UniProtKB-KW"/>
</dbReference>
<evidence type="ECO:0000256" key="1">
    <source>
        <dbReference type="ARBA" id="ARBA00022670"/>
    </source>
</evidence>
<evidence type="ECO:0000313" key="6">
    <source>
        <dbReference type="Proteomes" id="UP000515163"/>
    </source>
</evidence>
<dbReference type="Gene3D" id="2.130.10.120">
    <property type="entry name" value="Prolyl oligopeptidase, N-terminal domain"/>
    <property type="match status" value="1"/>
</dbReference>
<keyword evidence="6" id="KW-1185">Reference proteome</keyword>
<dbReference type="PANTHER" id="PTHR42881:SF2">
    <property type="entry name" value="PROLYL ENDOPEPTIDASE"/>
    <property type="match status" value="1"/>
</dbReference>
<proteinExistence type="inferred from homology"/>
<dbReference type="FunFam" id="3.40.50.1820:FF:000275">
    <property type="entry name" value="Prolyl endopeptidase"/>
    <property type="match status" value="1"/>
</dbReference>
<evidence type="ECO:0000256" key="2">
    <source>
        <dbReference type="ARBA" id="ARBA00022801"/>
    </source>
</evidence>
<dbReference type="FunFam" id="2.130.10.120:FF:000001">
    <property type="entry name" value="Prolyl endopeptidase"/>
    <property type="match status" value="1"/>
</dbReference>
<dbReference type="EC" id="3.4.21.-" evidence="4"/>
<dbReference type="InterPro" id="IPR051167">
    <property type="entry name" value="Prolyl_oligopep/macrocyclase"/>
</dbReference>
<dbReference type="GO" id="GO:0070012">
    <property type="term" value="F:oligopeptidase activity"/>
    <property type="evidence" value="ECO:0007669"/>
    <property type="project" value="TreeGrafter"/>
</dbReference>
<dbReference type="FunCoup" id="A0A6P8HMX3">
    <property type="interactions" value="1197"/>
</dbReference>
<dbReference type="GeneID" id="116291014"/>
<reference evidence="7" key="1">
    <citation type="submission" date="2025-08" db="UniProtKB">
        <authorList>
            <consortium name="RefSeq"/>
        </authorList>
    </citation>
    <scope>IDENTIFICATION</scope>
    <source>
        <tissue evidence="7">Tentacle</tissue>
    </source>
</reference>
<dbReference type="PANTHER" id="PTHR42881">
    <property type="entry name" value="PROLYL ENDOPEPTIDASE"/>
    <property type="match status" value="1"/>
</dbReference>
<dbReference type="GO" id="GO:0004252">
    <property type="term" value="F:serine-type endopeptidase activity"/>
    <property type="evidence" value="ECO:0007669"/>
    <property type="project" value="UniProtKB-UniRule"/>
</dbReference>
<dbReference type="InParanoid" id="A0A6P8HMX3"/>
<dbReference type="GO" id="GO:0005829">
    <property type="term" value="C:cytosol"/>
    <property type="evidence" value="ECO:0007669"/>
    <property type="project" value="TreeGrafter"/>
</dbReference>
<dbReference type="InterPro" id="IPR029058">
    <property type="entry name" value="AB_hydrolase_fold"/>
</dbReference>
<feature type="non-terminal residue" evidence="7">
    <location>
        <position position="505"/>
    </location>
</feature>
<dbReference type="InterPro" id="IPR023302">
    <property type="entry name" value="Pept_S9A_N"/>
</dbReference>
<comment type="similarity">
    <text evidence="4">Belongs to the peptidase S9A family.</text>
</comment>
<dbReference type="PRINTS" id="PR00862">
    <property type="entry name" value="PROLIGOPTASE"/>
</dbReference>
<keyword evidence="3 4" id="KW-0720">Serine protease</keyword>
<dbReference type="Proteomes" id="UP000515163">
    <property type="component" value="Unplaced"/>
</dbReference>
<accession>A0A6P8HMX3</accession>
<protein>
    <recommendedName>
        <fullName evidence="4">Prolyl endopeptidase</fullName>
        <ecNumber evidence="4">3.4.21.-</ecNumber>
    </recommendedName>
</protein>
<evidence type="ECO:0000256" key="3">
    <source>
        <dbReference type="ARBA" id="ARBA00022825"/>
    </source>
</evidence>
<dbReference type="Gene3D" id="3.40.50.1820">
    <property type="entry name" value="alpha/beta hydrolase"/>
    <property type="match status" value="1"/>
</dbReference>
<dbReference type="SUPFAM" id="SSF53474">
    <property type="entry name" value="alpha/beta-Hydrolases"/>
    <property type="match status" value="1"/>
</dbReference>
<organism evidence="6 7">
    <name type="scientific">Actinia tenebrosa</name>
    <name type="common">Australian red waratah sea anemone</name>
    <dbReference type="NCBI Taxonomy" id="6105"/>
    <lineage>
        <taxon>Eukaryota</taxon>
        <taxon>Metazoa</taxon>
        <taxon>Cnidaria</taxon>
        <taxon>Anthozoa</taxon>
        <taxon>Hexacorallia</taxon>
        <taxon>Actiniaria</taxon>
        <taxon>Actiniidae</taxon>
        <taxon>Actinia</taxon>
    </lineage>
</organism>
<evidence type="ECO:0000259" key="5">
    <source>
        <dbReference type="Pfam" id="PF02897"/>
    </source>
</evidence>
<name>A0A6P8HMX3_ACTTE</name>
<dbReference type="Pfam" id="PF02897">
    <property type="entry name" value="Peptidase_S9_N"/>
    <property type="match status" value="1"/>
</dbReference>
<dbReference type="RefSeq" id="XP_031553997.1">
    <property type="nucleotide sequence ID" value="XM_031698137.1"/>
</dbReference>
<gene>
    <name evidence="7" type="primary">LOC116291014</name>
</gene>
<evidence type="ECO:0000256" key="4">
    <source>
        <dbReference type="RuleBase" id="RU368024"/>
    </source>
</evidence>
<keyword evidence="2 4" id="KW-0378">Hydrolase</keyword>
<dbReference type="KEGG" id="aten:116291014"/>
<sequence>MDYYPKVRRDDTAVDDYHGTKIPEPYCWLEDPDSEETAEFVRAQNEITMEYLSECDIREPFKQRMTEMWDYPKYGCPFKEGSRYFYFYNSGLQNQSVMYVQDTLEAEEKVFLDPNKLSEDGTIALVGRAFSDDGELFAYSLSSHGSDWVTIKFMKVDGAVDLPDKLEKAKFTCMSWTHDNKGLFYNKYPANSEKSDGTETDQNLNQKLYYHKLGTDQSQDVLCCEFPEHPKWHIGGEVSDCGKYVILTLREGCNPVNRLYYCDLNKVDAIKDKLPYTKIVDNFDAEYEYITNQGTLFTFKTNLNSPRYKLINIDFLQPEQDKWSTLVSQEKVDVLEWAACVRQDLLVLCYLHDVKSVLHLHSLASGDRVMTFPLDIGSIVGYSGRKRDSEIFYKFESFLTPGVIYHCDLSEKELTPKVFRETKVNGFDPSLYETNQVFYNSKDGTQIPMFIVHKKGITMDSNNAVFLYGYGGFNISITPSFSVTRIMFIHHLGGILAIANIRGGG</sequence>
<evidence type="ECO:0000313" key="7">
    <source>
        <dbReference type="RefSeq" id="XP_031553997.1"/>
    </source>
</evidence>